<accession>A0A401FNC0</accession>
<sequence length="87" mass="10110">MIKKTVDRWGNSQGVRLPKDLLQQIGLDDPVGEEIEIDVRNNEIVIRKADHRSPLEKRFDGFDVEEYFNDQESREIDLGDAIGREEL</sequence>
<name>A0A401FNC0_9LACO</name>
<dbReference type="Proteomes" id="UP000286974">
    <property type="component" value="Unassembled WGS sequence"/>
</dbReference>
<feature type="domain" description="SpoVT-AbrB" evidence="2">
    <location>
        <begin position="4"/>
        <end position="51"/>
    </location>
</feature>
<dbReference type="SUPFAM" id="SSF89447">
    <property type="entry name" value="AbrB/MazE/MraZ-like"/>
    <property type="match status" value="1"/>
</dbReference>
<dbReference type="EMBL" id="BEXA01000004">
    <property type="protein sequence ID" value="GAY73843.1"/>
    <property type="molecule type" value="Genomic_DNA"/>
</dbReference>
<keyword evidence="1" id="KW-0238">DNA-binding</keyword>
<dbReference type="Gene3D" id="2.10.260.10">
    <property type="match status" value="1"/>
</dbReference>
<dbReference type="InterPro" id="IPR037914">
    <property type="entry name" value="SpoVT-AbrB_sf"/>
</dbReference>
<dbReference type="GO" id="GO:0003677">
    <property type="term" value="F:DNA binding"/>
    <property type="evidence" value="ECO:0007669"/>
    <property type="project" value="UniProtKB-UniRule"/>
</dbReference>
<evidence type="ECO:0000259" key="2">
    <source>
        <dbReference type="PROSITE" id="PS51740"/>
    </source>
</evidence>
<keyword evidence="4" id="KW-1185">Reference proteome</keyword>
<dbReference type="PROSITE" id="PS51740">
    <property type="entry name" value="SPOVT_ABRB"/>
    <property type="match status" value="1"/>
</dbReference>
<dbReference type="SMART" id="SM00966">
    <property type="entry name" value="SpoVT_AbrB"/>
    <property type="match status" value="1"/>
</dbReference>
<reference evidence="3 4" key="1">
    <citation type="submission" date="2017-11" db="EMBL/GenBank/DDBJ databases">
        <title>Draft Genome Sequence of Lactobacillus curieae NBRC 111893 isolated from Koso, a Japanese sugar-Vegetable Fermented Beverage.</title>
        <authorList>
            <person name="Chiou T.Y."/>
            <person name="Oshima K."/>
            <person name="Suda W."/>
            <person name="Hattori M."/>
            <person name="Takahashi T."/>
        </authorList>
    </citation>
    <scope>NUCLEOTIDE SEQUENCE [LARGE SCALE GENOMIC DNA]</scope>
    <source>
        <strain evidence="3 4">NBRC111893</strain>
    </source>
</reference>
<protein>
    <recommendedName>
        <fullName evidence="2">SpoVT-AbrB domain-containing protein</fullName>
    </recommendedName>
</protein>
<evidence type="ECO:0000313" key="4">
    <source>
        <dbReference type="Proteomes" id="UP000286974"/>
    </source>
</evidence>
<evidence type="ECO:0000256" key="1">
    <source>
        <dbReference type="PROSITE-ProRule" id="PRU01076"/>
    </source>
</evidence>
<dbReference type="OrthoDB" id="9795766at2"/>
<gene>
    <name evidence="3" type="ORF">NBRC111893_1989</name>
</gene>
<dbReference type="AlphaFoldDB" id="A0A401FNC0"/>
<organism evidence="3 4">
    <name type="scientific">Lentilactobacillus kosonis</name>
    <dbReference type="NCBI Taxonomy" id="2810561"/>
    <lineage>
        <taxon>Bacteria</taxon>
        <taxon>Bacillati</taxon>
        <taxon>Bacillota</taxon>
        <taxon>Bacilli</taxon>
        <taxon>Lactobacillales</taxon>
        <taxon>Lactobacillaceae</taxon>
        <taxon>Lentilactobacillus</taxon>
    </lineage>
</organism>
<dbReference type="PANTHER" id="PTHR40516:SF1">
    <property type="entry name" value="ANTITOXIN CHPS-RELATED"/>
    <property type="match status" value="1"/>
</dbReference>
<dbReference type="PANTHER" id="PTHR40516">
    <property type="entry name" value="ANTITOXIN CHPS-RELATED"/>
    <property type="match status" value="1"/>
</dbReference>
<comment type="caution">
    <text evidence="3">The sequence shown here is derived from an EMBL/GenBank/DDBJ whole genome shotgun (WGS) entry which is preliminary data.</text>
</comment>
<dbReference type="InterPro" id="IPR039052">
    <property type="entry name" value="Antitox_PemI-like"/>
</dbReference>
<evidence type="ECO:0000313" key="3">
    <source>
        <dbReference type="EMBL" id="GAY73843.1"/>
    </source>
</evidence>
<dbReference type="GO" id="GO:0097351">
    <property type="term" value="F:toxin sequestering activity"/>
    <property type="evidence" value="ECO:0007669"/>
    <property type="project" value="InterPro"/>
</dbReference>
<dbReference type="Pfam" id="PF04014">
    <property type="entry name" value="MazE_antitoxin"/>
    <property type="match status" value="1"/>
</dbReference>
<proteinExistence type="predicted"/>
<dbReference type="RefSeq" id="WP_125008640.1">
    <property type="nucleotide sequence ID" value="NZ_BEXA01000004.1"/>
</dbReference>
<dbReference type="InterPro" id="IPR007159">
    <property type="entry name" value="SpoVT-AbrB_dom"/>
</dbReference>